<gene>
    <name evidence="2" type="ORF">OKA05_25945</name>
</gene>
<name>A0ABT3GRD7_9BACT</name>
<comment type="caution">
    <text evidence="2">The sequence shown here is derived from an EMBL/GenBank/DDBJ whole genome shotgun (WGS) entry which is preliminary data.</text>
</comment>
<protein>
    <submittedName>
        <fullName evidence="2">Uncharacterized protein</fullName>
    </submittedName>
</protein>
<reference evidence="2 3" key="1">
    <citation type="submission" date="2022-10" db="EMBL/GenBank/DDBJ databases">
        <title>Luteolibacter arcticus strain CCTCC AB 2014275, whole genome shotgun sequencing project.</title>
        <authorList>
            <person name="Zhao G."/>
            <person name="Shen L."/>
        </authorList>
    </citation>
    <scope>NUCLEOTIDE SEQUENCE [LARGE SCALE GENOMIC DNA]</scope>
    <source>
        <strain evidence="2 3">CCTCC AB 2014275</strain>
    </source>
</reference>
<feature type="transmembrane region" description="Helical" evidence="1">
    <location>
        <begin position="7"/>
        <end position="29"/>
    </location>
</feature>
<keyword evidence="1" id="KW-0812">Transmembrane</keyword>
<feature type="transmembrane region" description="Helical" evidence="1">
    <location>
        <begin position="35"/>
        <end position="58"/>
    </location>
</feature>
<accession>A0ABT3GRD7</accession>
<evidence type="ECO:0000313" key="2">
    <source>
        <dbReference type="EMBL" id="MCW1926028.1"/>
    </source>
</evidence>
<sequence length="66" mass="7310">MSLRAFHIVFVTVSTLLFVFLAVWAFAFATDRTGTITTLGAVSAVFAVVMPVYGMCFYKKVRNIVL</sequence>
<keyword evidence="1" id="KW-0472">Membrane</keyword>
<dbReference type="RefSeq" id="WP_264490136.1">
    <property type="nucleotide sequence ID" value="NZ_JAPDDT010000020.1"/>
</dbReference>
<evidence type="ECO:0000313" key="3">
    <source>
        <dbReference type="Proteomes" id="UP001320876"/>
    </source>
</evidence>
<keyword evidence="3" id="KW-1185">Reference proteome</keyword>
<keyword evidence="1" id="KW-1133">Transmembrane helix</keyword>
<dbReference type="EMBL" id="JAPDDT010000020">
    <property type="protein sequence ID" value="MCW1926028.1"/>
    <property type="molecule type" value="Genomic_DNA"/>
</dbReference>
<dbReference type="Proteomes" id="UP001320876">
    <property type="component" value="Unassembled WGS sequence"/>
</dbReference>
<evidence type="ECO:0000256" key="1">
    <source>
        <dbReference type="SAM" id="Phobius"/>
    </source>
</evidence>
<organism evidence="2 3">
    <name type="scientific">Luteolibacter arcticus</name>
    <dbReference type="NCBI Taxonomy" id="1581411"/>
    <lineage>
        <taxon>Bacteria</taxon>
        <taxon>Pseudomonadati</taxon>
        <taxon>Verrucomicrobiota</taxon>
        <taxon>Verrucomicrobiia</taxon>
        <taxon>Verrucomicrobiales</taxon>
        <taxon>Verrucomicrobiaceae</taxon>
        <taxon>Luteolibacter</taxon>
    </lineage>
</organism>
<proteinExistence type="predicted"/>